<accession>A0A7X4GMU1</accession>
<gene>
    <name evidence="1" type="ORF">GTP45_01115</name>
</gene>
<sequence>MSRNTRNTVILAKLETTYGQDSIPIGAANALLVSNVSINVLNAQNQARDIIRKYLGNSEELIGTRYKEASFDIEVVGSGTPGTAPPLGPLLRACGFAEVITAGTRVDYTPISGNFESLTIYWYDDGVLHKLVGARGSASLDMTQGGIPKLKFKFVAKDGGDIEDPLPATTLTAWRVPQTVIDANSGDLTFGCTHASTGAPALTSGSTYPSQGITVDFGIQTPFNALLGGESVPITDRKMTGSVKLDLTAAQEVAFLADVKSTALTSVGLQHGTVVGDMVMLFLASVQRLEPTKDELNGQRLIGFKLNVNPKAGNDELRLVFY</sequence>
<dbReference type="RefSeq" id="WP_161012044.1">
    <property type="nucleotide sequence ID" value="NZ_WWCK01000001.1"/>
</dbReference>
<name>A0A7X4GMU1_9BURK</name>
<organism evidence="1 2">
    <name type="scientific">Duganella rivi</name>
    <dbReference type="NCBI Taxonomy" id="2666083"/>
    <lineage>
        <taxon>Bacteria</taxon>
        <taxon>Pseudomonadati</taxon>
        <taxon>Pseudomonadota</taxon>
        <taxon>Betaproteobacteria</taxon>
        <taxon>Burkholderiales</taxon>
        <taxon>Oxalobacteraceae</taxon>
        <taxon>Telluria group</taxon>
        <taxon>Duganella</taxon>
    </lineage>
</organism>
<comment type="caution">
    <text evidence="1">The sequence shown here is derived from an EMBL/GenBank/DDBJ whole genome shotgun (WGS) entry which is preliminary data.</text>
</comment>
<evidence type="ECO:0000313" key="1">
    <source>
        <dbReference type="EMBL" id="MYM65432.1"/>
    </source>
</evidence>
<protein>
    <recommendedName>
        <fullName evidence="3">Phage tail protein</fullName>
    </recommendedName>
</protein>
<evidence type="ECO:0008006" key="3">
    <source>
        <dbReference type="Google" id="ProtNLM"/>
    </source>
</evidence>
<dbReference type="Pfam" id="PF18906">
    <property type="entry name" value="Phage_tube_2"/>
    <property type="match status" value="1"/>
</dbReference>
<reference evidence="1 2" key="1">
    <citation type="submission" date="2019-12" db="EMBL/GenBank/DDBJ databases">
        <title>Novel species isolated from a subtropical stream in China.</title>
        <authorList>
            <person name="Lu H."/>
        </authorList>
    </citation>
    <scope>NUCLEOTIDE SEQUENCE [LARGE SCALE GENOMIC DNA]</scope>
    <source>
        <strain evidence="1 2">FT55W</strain>
    </source>
</reference>
<keyword evidence="2" id="KW-1185">Reference proteome</keyword>
<dbReference type="AlphaFoldDB" id="A0A7X4GMU1"/>
<proteinExistence type="predicted"/>
<dbReference type="Proteomes" id="UP000450012">
    <property type="component" value="Unassembled WGS sequence"/>
</dbReference>
<dbReference type="InterPro" id="IPR044000">
    <property type="entry name" value="Phage_tube_2"/>
</dbReference>
<evidence type="ECO:0000313" key="2">
    <source>
        <dbReference type="Proteomes" id="UP000450012"/>
    </source>
</evidence>
<dbReference type="EMBL" id="WWCK01000001">
    <property type="protein sequence ID" value="MYM65432.1"/>
    <property type="molecule type" value="Genomic_DNA"/>
</dbReference>